<dbReference type="PANTHER" id="PTHR19328">
    <property type="entry name" value="HEDGEHOG-INTERACTING PROTEIN"/>
    <property type="match status" value="1"/>
</dbReference>
<accession>A0ABN1IEJ5</accession>
<dbReference type="Pfam" id="PF07995">
    <property type="entry name" value="GSDH"/>
    <property type="match status" value="1"/>
</dbReference>
<dbReference type="InterPro" id="IPR011041">
    <property type="entry name" value="Quinoprot_gluc/sorb_DH_b-prop"/>
</dbReference>
<dbReference type="EMBL" id="BAAAEU010000006">
    <property type="protein sequence ID" value="GAA0710870.1"/>
    <property type="molecule type" value="Genomic_DNA"/>
</dbReference>
<gene>
    <name evidence="2" type="ORF">GCM10009105_12390</name>
</gene>
<protein>
    <submittedName>
        <fullName evidence="2">Sorbosone dehydrogenase family protein</fullName>
    </submittedName>
</protein>
<dbReference type="Proteomes" id="UP001501523">
    <property type="component" value="Unassembled WGS sequence"/>
</dbReference>
<proteinExistence type="predicted"/>
<sequence length="384" mass="41791">MRWRRRSDTSTKETAMRGFALSILLFVAPACSAAVALDSLSLPSGFHIEVYADAVPNARELVRGANGTVFVGSRDAGKVYALTDAGHEGKPARVRVVASGLQMPSGITFHDGDLYIGAVSRILVLRDIEQHLDDPPKPIVVTNKLPDKTHHGWKFLAFGPDGRLYVPTGAPCNVCKPGKDFAKLISMKADGSDWRDVALGIRNSVGFDWQPGTQQLWFTDNGRDELGDDLPSDELNRITRTGEHFGFPYCHQGDTLDPEFGKGKSCKDYTPPVLKLGAHVASLGMRFYTGTMFPAAYRGAAIIAEHGSWNRSKKSGYRVMTVRLDGSRVLGYEPLIDGFQHDEIAQGRPADVLVMPDGALLVSDDLVGAVYRVSYAAPMPSAKK</sequence>
<dbReference type="PANTHER" id="PTHR19328:SF40">
    <property type="entry name" value="BLL0591 PROTEIN"/>
    <property type="match status" value="1"/>
</dbReference>
<evidence type="ECO:0000259" key="1">
    <source>
        <dbReference type="Pfam" id="PF07995"/>
    </source>
</evidence>
<evidence type="ECO:0000313" key="2">
    <source>
        <dbReference type="EMBL" id="GAA0710870.1"/>
    </source>
</evidence>
<organism evidence="2 3">
    <name type="scientific">Dokdonella soli</name>
    <dbReference type="NCBI Taxonomy" id="529810"/>
    <lineage>
        <taxon>Bacteria</taxon>
        <taxon>Pseudomonadati</taxon>
        <taxon>Pseudomonadota</taxon>
        <taxon>Gammaproteobacteria</taxon>
        <taxon>Lysobacterales</taxon>
        <taxon>Rhodanobacteraceae</taxon>
        <taxon>Dokdonella</taxon>
    </lineage>
</organism>
<reference evidence="2 3" key="1">
    <citation type="journal article" date="2019" name="Int. J. Syst. Evol. Microbiol.">
        <title>The Global Catalogue of Microorganisms (GCM) 10K type strain sequencing project: providing services to taxonomists for standard genome sequencing and annotation.</title>
        <authorList>
            <consortium name="The Broad Institute Genomics Platform"/>
            <consortium name="The Broad Institute Genome Sequencing Center for Infectious Disease"/>
            <person name="Wu L."/>
            <person name="Ma J."/>
        </authorList>
    </citation>
    <scope>NUCLEOTIDE SEQUENCE [LARGE SCALE GENOMIC DNA]</scope>
    <source>
        <strain evidence="2 3">JCM 15421</strain>
    </source>
</reference>
<name>A0ABN1IEJ5_9GAMM</name>
<keyword evidence="3" id="KW-1185">Reference proteome</keyword>
<comment type="caution">
    <text evidence="2">The sequence shown here is derived from an EMBL/GenBank/DDBJ whole genome shotgun (WGS) entry which is preliminary data.</text>
</comment>
<evidence type="ECO:0000313" key="3">
    <source>
        <dbReference type="Proteomes" id="UP001501523"/>
    </source>
</evidence>
<dbReference type="InterPro" id="IPR011042">
    <property type="entry name" value="6-blade_b-propeller_TolB-like"/>
</dbReference>
<dbReference type="InterPro" id="IPR012938">
    <property type="entry name" value="Glc/Sorbosone_DH"/>
</dbReference>
<dbReference type="Gene3D" id="2.120.10.30">
    <property type="entry name" value="TolB, C-terminal domain"/>
    <property type="match status" value="1"/>
</dbReference>
<dbReference type="SUPFAM" id="SSF50952">
    <property type="entry name" value="Soluble quinoprotein glucose dehydrogenase"/>
    <property type="match status" value="1"/>
</dbReference>
<feature type="domain" description="Glucose/Sorbosone dehydrogenase" evidence="1">
    <location>
        <begin position="143"/>
        <end position="365"/>
    </location>
</feature>